<evidence type="ECO:0000313" key="11">
    <source>
        <dbReference type="Proteomes" id="UP000243535"/>
    </source>
</evidence>
<protein>
    <submittedName>
        <fullName evidence="10">Predicted arabinose efflux permease, MFS family</fullName>
    </submittedName>
</protein>
<dbReference type="OrthoDB" id="9150135at2"/>
<dbReference type="GO" id="GO:0005886">
    <property type="term" value="C:plasma membrane"/>
    <property type="evidence" value="ECO:0007669"/>
    <property type="project" value="UniProtKB-SubCell"/>
</dbReference>
<keyword evidence="6 8" id="KW-1133">Transmembrane helix</keyword>
<evidence type="ECO:0000256" key="6">
    <source>
        <dbReference type="ARBA" id="ARBA00022989"/>
    </source>
</evidence>
<comment type="subcellular location">
    <subcellularLocation>
        <location evidence="1">Cell inner membrane</location>
        <topology evidence="1">Multi-pass membrane protein</topology>
    </subcellularLocation>
</comment>
<sequence>MTASSPASSTPLLPFAGFYFWYFAFVGLFSPFWGLYLEALHFTPWQISVLIALSTVARILAPGLWGWLADRTGRRRPIVLLTSVLSAVAFAVLAPGQSFWWIFVTLAVAQFFWAAALPLVEASTAHLTRDTPGRYSRVRVWGSVGFVAFSVAGGYLLDLLSLAALPWMIVAVLAALAVAASRVPEVSVPRRQAAGSVWDTLRQPKVMALFACCFLMAFAHGPYYTFYSIGLKAVGYGKELTGWLWSVGVLSEIGIFLLMPRIMARCSLERLMVVSLVAAVLRFGLIAFCLSVPWLAVTAQALHAFTFGLHHAVSVGLIHRFFAEPHHARAQGLYIVASFGLGGTSGGLLGGVLWPEGGLVATFTLAAGAALIGVAVGWLGLVKSKH</sequence>
<keyword evidence="3" id="KW-1003">Cell membrane</keyword>
<feature type="transmembrane region" description="Helical" evidence="8">
    <location>
        <begin position="243"/>
        <end position="259"/>
    </location>
</feature>
<dbReference type="SUPFAM" id="SSF103473">
    <property type="entry name" value="MFS general substrate transporter"/>
    <property type="match status" value="1"/>
</dbReference>
<reference evidence="11" key="1">
    <citation type="submission" date="2015-08" db="EMBL/GenBank/DDBJ databases">
        <authorList>
            <person name="Varghese N."/>
        </authorList>
    </citation>
    <scope>NUCLEOTIDE SEQUENCE [LARGE SCALE GENOMIC DNA]</scope>
    <source>
        <strain evidence="11">DSM 17901</strain>
    </source>
</reference>
<dbReference type="Gene3D" id="1.20.1250.20">
    <property type="entry name" value="MFS general substrate transporter like domains"/>
    <property type="match status" value="2"/>
</dbReference>
<proteinExistence type="predicted"/>
<keyword evidence="7 8" id="KW-0472">Membrane</keyword>
<dbReference type="GO" id="GO:0015528">
    <property type="term" value="F:lactose:proton symporter activity"/>
    <property type="evidence" value="ECO:0007669"/>
    <property type="project" value="TreeGrafter"/>
</dbReference>
<feature type="transmembrane region" description="Helical" evidence="8">
    <location>
        <begin position="12"/>
        <end position="33"/>
    </location>
</feature>
<dbReference type="Pfam" id="PF12832">
    <property type="entry name" value="MFS_1_like"/>
    <property type="match status" value="1"/>
</dbReference>
<dbReference type="Proteomes" id="UP000243535">
    <property type="component" value="Unassembled WGS sequence"/>
</dbReference>
<dbReference type="GO" id="GO:0030395">
    <property type="term" value="F:lactose binding"/>
    <property type="evidence" value="ECO:0007669"/>
    <property type="project" value="TreeGrafter"/>
</dbReference>
<dbReference type="InterPro" id="IPR036259">
    <property type="entry name" value="MFS_trans_sf"/>
</dbReference>
<feature type="transmembrane region" description="Helical" evidence="8">
    <location>
        <begin position="163"/>
        <end position="183"/>
    </location>
</feature>
<dbReference type="EMBL" id="CYHA01000002">
    <property type="protein sequence ID" value="CUA82530.1"/>
    <property type="molecule type" value="Genomic_DNA"/>
</dbReference>
<dbReference type="STRING" id="375574.GCA_001418035_01114"/>
<evidence type="ECO:0000256" key="2">
    <source>
        <dbReference type="ARBA" id="ARBA00022448"/>
    </source>
</evidence>
<dbReference type="InterPro" id="IPR026032">
    <property type="entry name" value="HcaT-like"/>
</dbReference>
<dbReference type="PANTHER" id="PTHR23522">
    <property type="entry name" value="BLL5896 PROTEIN"/>
    <property type="match status" value="1"/>
</dbReference>
<dbReference type="PANTHER" id="PTHR23522:SF10">
    <property type="entry name" value="3-PHENYLPROPIONIC ACID TRANSPORTER-RELATED"/>
    <property type="match status" value="1"/>
</dbReference>
<evidence type="ECO:0000256" key="3">
    <source>
        <dbReference type="ARBA" id="ARBA00022475"/>
    </source>
</evidence>
<dbReference type="NCBIfam" id="NF037955">
    <property type="entry name" value="mfs"/>
    <property type="match status" value="1"/>
</dbReference>
<feature type="transmembrane region" description="Helical" evidence="8">
    <location>
        <begin position="100"/>
        <end position="120"/>
    </location>
</feature>
<evidence type="ECO:0000256" key="8">
    <source>
        <dbReference type="SAM" id="Phobius"/>
    </source>
</evidence>
<accession>A0A0K6GVD6</accession>
<organism evidence="10 11">
    <name type="scientific">Gulbenkiania indica</name>
    <dbReference type="NCBI Taxonomy" id="375574"/>
    <lineage>
        <taxon>Bacteria</taxon>
        <taxon>Pseudomonadati</taxon>
        <taxon>Pseudomonadota</taxon>
        <taxon>Betaproteobacteria</taxon>
        <taxon>Neisseriales</taxon>
        <taxon>Chromobacteriaceae</taxon>
        <taxon>Gulbenkiania</taxon>
    </lineage>
</organism>
<keyword evidence="5 8" id="KW-0812">Transmembrane</keyword>
<dbReference type="PIRSF" id="PIRSF004925">
    <property type="entry name" value="HcaT"/>
    <property type="match status" value="1"/>
</dbReference>
<dbReference type="InterPro" id="IPR024989">
    <property type="entry name" value="MFS_assoc_dom"/>
</dbReference>
<feature type="transmembrane region" description="Helical" evidence="8">
    <location>
        <begin position="360"/>
        <end position="382"/>
    </location>
</feature>
<keyword evidence="4" id="KW-0997">Cell inner membrane</keyword>
<feature type="transmembrane region" description="Helical" evidence="8">
    <location>
        <begin position="302"/>
        <end position="322"/>
    </location>
</feature>
<keyword evidence="2" id="KW-0813">Transport</keyword>
<feature type="domain" description="Major facilitator superfamily associated" evidence="9">
    <location>
        <begin position="15"/>
        <end position="364"/>
    </location>
</feature>
<gene>
    <name evidence="10" type="ORF">Ga0061063_1322</name>
</gene>
<evidence type="ECO:0000313" key="10">
    <source>
        <dbReference type="EMBL" id="CUA82530.1"/>
    </source>
</evidence>
<evidence type="ECO:0000256" key="1">
    <source>
        <dbReference type="ARBA" id="ARBA00004429"/>
    </source>
</evidence>
<dbReference type="AlphaFoldDB" id="A0A0K6GVD6"/>
<name>A0A0K6GVD6_9NEIS</name>
<feature type="transmembrane region" description="Helical" evidence="8">
    <location>
        <begin position="45"/>
        <end position="65"/>
    </location>
</feature>
<feature type="transmembrane region" description="Helical" evidence="8">
    <location>
        <begin position="334"/>
        <end position="354"/>
    </location>
</feature>
<evidence type="ECO:0000256" key="7">
    <source>
        <dbReference type="ARBA" id="ARBA00023136"/>
    </source>
</evidence>
<feature type="transmembrane region" description="Helical" evidence="8">
    <location>
        <begin position="77"/>
        <end position="94"/>
    </location>
</feature>
<feature type="transmembrane region" description="Helical" evidence="8">
    <location>
        <begin position="140"/>
        <end position="157"/>
    </location>
</feature>
<feature type="transmembrane region" description="Helical" evidence="8">
    <location>
        <begin position="271"/>
        <end position="296"/>
    </location>
</feature>
<evidence type="ECO:0000259" key="9">
    <source>
        <dbReference type="Pfam" id="PF12832"/>
    </source>
</evidence>
<evidence type="ECO:0000256" key="5">
    <source>
        <dbReference type="ARBA" id="ARBA00022692"/>
    </source>
</evidence>
<feature type="transmembrane region" description="Helical" evidence="8">
    <location>
        <begin position="204"/>
        <end position="223"/>
    </location>
</feature>
<evidence type="ECO:0000256" key="4">
    <source>
        <dbReference type="ARBA" id="ARBA00022519"/>
    </source>
</evidence>
<dbReference type="RefSeq" id="WP_055433652.1">
    <property type="nucleotide sequence ID" value="NZ_CYHA01000002.1"/>
</dbReference>
<keyword evidence="11" id="KW-1185">Reference proteome</keyword>